<comment type="caution">
    <text evidence="2">The sequence shown here is derived from an EMBL/GenBank/DDBJ whole genome shotgun (WGS) entry which is preliminary data.</text>
</comment>
<proteinExistence type="predicted"/>
<dbReference type="CDD" id="cd06588">
    <property type="entry name" value="PhnB_like"/>
    <property type="match status" value="1"/>
</dbReference>
<dbReference type="InterPro" id="IPR004360">
    <property type="entry name" value="Glyas_Fos-R_dOase_dom"/>
</dbReference>
<dbReference type="PANTHER" id="PTHR33990">
    <property type="entry name" value="PROTEIN YJDN-RELATED"/>
    <property type="match status" value="1"/>
</dbReference>
<dbReference type="Proteomes" id="UP001321580">
    <property type="component" value="Unassembled WGS sequence"/>
</dbReference>
<evidence type="ECO:0000313" key="2">
    <source>
        <dbReference type="EMBL" id="MDI9239179.1"/>
    </source>
</evidence>
<dbReference type="EMBL" id="JASGBI010000001">
    <property type="protein sequence ID" value="MDI9239179.1"/>
    <property type="molecule type" value="Genomic_DNA"/>
</dbReference>
<dbReference type="InterPro" id="IPR028973">
    <property type="entry name" value="PhnB-like"/>
</dbReference>
<accession>A0ABT6XGJ9</accession>
<protein>
    <submittedName>
        <fullName evidence="2">VOC family protein</fullName>
    </submittedName>
</protein>
<name>A0ABT6XGJ9_9GAMM</name>
<dbReference type="Pfam" id="PF00903">
    <property type="entry name" value="Glyoxalase"/>
    <property type="match status" value="1"/>
</dbReference>
<evidence type="ECO:0000313" key="3">
    <source>
        <dbReference type="Proteomes" id="UP001321580"/>
    </source>
</evidence>
<evidence type="ECO:0000259" key="1">
    <source>
        <dbReference type="Pfam" id="PF00903"/>
    </source>
</evidence>
<dbReference type="InterPro" id="IPR029068">
    <property type="entry name" value="Glyas_Bleomycin-R_OHBP_Dase"/>
</dbReference>
<dbReference type="RefSeq" id="WP_283212582.1">
    <property type="nucleotide sequence ID" value="NZ_JASGBI010000001.1"/>
</dbReference>
<dbReference type="Gene3D" id="3.10.180.10">
    <property type="entry name" value="2,3-Dihydroxybiphenyl 1,2-Dioxygenase, domain 1"/>
    <property type="match status" value="1"/>
</dbReference>
<keyword evidence="3" id="KW-1185">Reference proteome</keyword>
<reference evidence="2 3" key="1">
    <citation type="submission" date="2023-05" db="EMBL/GenBank/DDBJ databases">
        <title>Lysobacter sp. strain LF1 Genome sequencing and assembly.</title>
        <authorList>
            <person name="Jung Y."/>
        </authorList>
    </citation>
    <scope>NUCLEOTIDE SEQUENCE [LARGE SCALE GENOMIC DNA]</scope>
    <source>
        <strain evidence="2 3">LF1</strain>
    </source>
</reference>
<feature type="domain" description="Glyoxalase/fosfomycin resistance/dioxygenase" evidence="1">
    <location>
        <begin position="7"/>
        <end position="131"/>
    </location>
</feature>
<dbReference type="PANTHER" id="PTHR33990:SF1">
    <property type="entry name" value="PROTEIN YJDN"/>
    <property type="match status" value="1"/>
</dbReference>
<dbReference type="SUPFAM" id="SSF54593">
    <property type="entry name" value="Glyoxalase/Bleomycin resistance protein/Dihydroxybiphenyl dioxygenase"/>
    <property type="match status" value="1"/>
</dbReference>
<organism evidence="2 3">
    <name type="scientific">Lysobacter stagni</name>
    <dbReference type="NCBI Taxonomy" id="3045172"/>
    <lineage>
        <taxon>Bacteria</taxon>
        <taxon>Pseudomonadati</taxon>
        <taxon>Pseudomonadota</taxon>
        <taxon>Gammaproteobacteria</taxon>
        <taxon>Lysobacterales</taxon>
        <taxon>Lysobacteraceae</taxon>
        <taxon>Lysobacter</taxon>
    </lineage>
</organism>
<sequence length="137" mass="14990">MKLNAYLGFDGQCEAAFRFYAQCLGGTIEALNRFGDTPACDHAPETHRNRIMHAHLVVGDQALMGSDSVPDHPCEGIKGCSVALNVDSVAEAERVYAALSEGGKVIMPMDKTFWSARFGMFVDRFGVPWMVNCEKDA</sequence>
<gene>
    <name evidence="2" type="ORF">QLQ15_09675</name>
</gene>